<evidence type="ECO:0000313" key="3">
    <source>
        <dbReference type="Proteomes" id="UP000078561"/>
    </source>
</evidence>
<sequence>MNNNMQQQQQQQQQEQQQRASTHDRMVEEVRQGLSNLGSVSSGPLSPPRFTSPGVVLVLLKVVKIEEDE</sequence>
<dbReference type="Proteomes" id="UP000078561">
    <property type="component" value="Unassembled WGS sequence"/>
</dbReference>
<reference evidence="2" key="1">
    <citation type="submission" date="2016-04" db="EMBL/GenBank/DDBJ databases">
        <authorList>
            <person name="Evans L.H."/>
            <person name="Alamgir A."/>
            <person name="Owens N."/>
            <person name="Weber N.D."/>
            <person name="Virtaneva K."/>
            <person name="Barbian K."/>
            <person name="Babar A."/>
            <person name="Rosenke K."/>
        </authorList>
    </citation>
    <scope>NUCLEOTIDE SEQUENCE [LARGE SCALE GENOMIC DNA]</scope>
    <source>
        <strain evidence="2">CBS 101.48</strain>
    </source>
</reference>
<evidence type="ECO:0000313" key="2">
    <source>
        <dbReference type="EMBL" id="SAL99064.1"/>
    </source>
</evidence>
<dbReference type="EMBL" id="LT552436">
    <property type="protein sequence ID" value="SAL99064.1"/>
    <property type="molecule type" value="Genomic_DNA"/>
</dbReference>
<keyword evidence="3" id="KW-1185">Reference proteome</keyword>
<organism evidence="2">
    <name type="scientific">Absidia glauca</name>
    <name type="common">Pin mould</name>
    <dbReference type="NCBI Taxonomy" id="4829"/>
    <lineage>
        <taxon>Eukaryota</taxon>
        <taxon>Fungi</taxon>
        <taxon>Fungi incertae sedis</taxon>
        <taxon>Mucoromycota</taxon>
        <taxon>Mucoromycotina</taxon>
        <taxon>Mucoromycetes</taxon>
        <taxon>Mucorales</taxon>
        <taxon>Cunninghamellaceae</taxon>
        <taxon>Absidia</taxon>
    </lineage>
</organism>
<dbReference type="InParanoid" id="A0A163JFX1"/>
<evidence type="ECO:0000256" key="1">
    <source>
        <dbReference type="SAM" id="MobiDB-lite"/>
    </source>
</evidence>
<name>A0A163JFX1_ABSGL</name>
<feature type="compositionally biased region" description="Low complexity" evidence="1">
    <location>
        <begin position="1"/>
        <end position="18"/>
    </location>
</feature>
<proteinExistence type="predicted"/>
<gene>
    <name evidence="2" type="primary">ABSGL_04641.1 scaffold 5661</name>
</gene>
<accession>A0A163JFX1</accession>
<protein>
    <submittedName>
        <fullName evidence="2">Uncharacterized protein</fullName>
    </submittedName>
</protein>
<feature type="region of interest" description="Disordered" evidence="1">
    <location>
        <begin position="1"/>
        <end position="29"/>
    </location>
</feature>
<dbReference type="AlphaFoldDB" id="A0A163JFX1"/>